<keyword evidence="1 6" id="KW-0813">Transport</keyword>
<sequence length="828" mass="90257">MTSDHTSDRRRIDDSIDRAADALGSVWPLHSFVTANPLSGFEDEPFHRAVADGERLFGGRGYPRPSVFRRAWDEGRIDPDVLRDELEARGIDRDPETLLDELAEAETDGGTETDPATATVDRVLSKWLAAFLDHGQAKWSMPDREQGFYAAWRDVAPYDRDVPGCSDPDDLPEAPIDALEAVLSDYPEGRWVDIVEHHLAALPGWSGFVKQRADGDADPWQQEYPITLNGYLAVRLTLADLLDAPIDPDDADAVSGSTDTTVPADGDGEGDEVPLPEIWLTAWEGSYREQLLEAIDDTVTDPSRGDGSRPAAQLVFCIDTRSEVIRRHIEAQGPYETHGYAGFFGVPMRYRGYDAEIDIDACPPIVDPAHRVVDRPADDSDAATARDRWTGLVNAARKHFGALKHNVVSAFTFVEGGGAAYGSAMATRTLSPGTVSALEGALEERVPSLQEFCSPAVDEDEYGDHAHGAAELPQGMRLEEKVEYAATAFELMGWEEFARLVVFTGHASETTNNPFDSSLDCGACAGNPGGPNARVLAAICNDEDVREALRDRGFDVPEDTVFLAGEHNTTTDEITLFDDAVPESHRDDLETLREDLARAQTGAAAERTPSADDADAAVDEVKRKAADWAETRPEWGLAGNASFVIGPRELTDDRNLAGRAFLHSYDWTTDPDGEALEAILAGPLVVTQWINNQYYFATVDNAVYGSGSKVTQNPVGNVGVVQGNGGDLMTGLPLQSLKSGDDRPHHQPLRLTAVVHAPVDRVTEILREHEDVRRLLDNGWIGDLTVVDPDRGNERFRYGGDLEWETDAEIEAAAESEPAPTPQPAADD</sequence>
<gene>
    <name evidence="6" type="primary">dabA</name>
    <name evidence="8" type="ORF">NDI89_17680</name>
</gene>
<evidence type="ECO:0000256" key="2">
    <source>
        <dbReference type="ARBA" id="ARBA00022475"/>
    </source>
</evidence>
<dbReference type="PANTHER" id="PTHR38344:SF1">
    <property type="entry name" value="INORGANIC CARBON TRANSPORTER SUBUNIT DABA-RELATED"/>
    <property type="match status" value="1"/>
</dbReference>
<name>A0A9Q4Q124_9EURY</name>
<evidence type="ECO:0000313" key="8">
    <source>
        <dbReference type="EMBL" id="MDF9747420.1"/>
    </source>
</evidence>
<comment type="cofactor">
    <cofactor evidence="6">
        <name>Zn(2+)</name>
        <dbReference type="ChEBI" id="CHEBI:29105"/>
    </cofactor>
</comment>
<proteinExistence type="inferred from homology"/>
<feature type="binding site" evidence="6">
    <location>
        <position position="521"/>
    </location>
    <ligand>
        <name>Zn(2+)</name>
        <dbReference type="ChEBI" id="CHEBI:29105"/>
    </ligand>
</feature>
<reference evidence="8" key="1">
    <citation type="submission" date="2022-06" db="EMBL/GenBank/DDBJ databases">
        <title>Natrinema sp. a new haloarchaeum isolate from saline soil.</title>
        <authorList>
            <person name="Strakova D."/>
            <person name="Galisteo C."/>
            <person name="Sanchez-Porro C."/>
            <person name="Ventosa A."/>
        </authorList>
    </citation>
    <scope>NUCLEOTIDE SEQUENCE</scope>
    <source>
        <strain evidence="8">S1CR25-10</strain>
    </source>
</reference>
<dbReference type="HAMAP" id="MF_01871">
    <property type="entry name" value="DabA"/>
    <property type="match status" value="1"/>
</dbReference>
<accession>A0A9Q4Q124</accession>
<evidence type="ECO:0000256" key="5">
    <source>
        <dbReference type="ARBA" id="ARBA00023136"/>
    </source>
</evidence>
<organism evidence="8 9">
    <name type="scientific">Natrinema salsiterrestre</name>
    <dbReference type="NCBI Taxonomy" id="2950540"/>
    <lineage>
        <taxon>Archaea</taxon>
        <taxon>Methanobacteriati</taxon>
        <taxon>Methanobacteriota</taxon>
        <taxon>Stenosarchaea group</taxon>
        <taxon>Halobacteria</taxon>
        <taxon>Halobacteriales</taxon>
        <taxon>Natrialbaceae</taxon>
        <taxon>Natrinema</taxon>
    </lineage>
</organism>
<dbReference type="PANTHER" id="PTHR38344">
    <property type="entry name" value="UPF0753 PROTEIN AQ_863"/>
    <property type="match status" value="1"/>
</dbReference>
<feature type="binding site" evidence="6">
    <location>
        <position position="319"/>
    </location>
    <ligand>
        <name>Zn(2+)</name>
        <dbReference type="ChEBI" id="CHEBI:29105"/>
    </ligand>
</feature>
<dbReference type="AlphaFoldDB" id="A0A9Q4Q124"/>
<protein>
    <recommendedName>
        <fullName evidence="6">Probable inorganic carbon transporter subunit DabA</fullName>
    </recommendedName>
</protein>
<evidence type="ECO:0000256" key="4">
    <source>
        <dbReference type="ARBA" id="ARBA00022833"/>
    </source>
</evidence>
<keyword evidence="9" id="KW-1185">Reference proteome</keyword>
<evidence type="ECO:0000313" key="9">
    <source>
        <dbReference type="Proteomes" id="UP001154061"/>
    </source>
</evidence>
<dbReference type="GO" id="GO:0005886">
    <property type="term" value="C:plasma membrane"/>
    <property type="evidence" value="ECO:0007669"/>
    <property type="project" value="UniProtKB-SubCell"/>
</dbReference>
<keyword evidence="4 6" id="KW-0862">Zinc</keyword>
<comment type="function">
    <text evidence="6">Part of an energy-coupled inorganic carbon pump.</text>
</comment>
<evidence type="ECO:0000256" key="3">
    <source>
        <dbReference type="ARBA" id="ARBA00022723"/>
    </source>
</evidence>
<dbReference type="Proteomes" id="UP001154061">
    <property type="component" value="Unassembled WGS sequence"/>
</dbReference>
<comment type="caution">
    <text evidence="8">The sequence shown here is derived from an EMBL/GenBank/DDBJ whole genome shotgun (WGS) entry which is preliminary data.</text>
</comment>
<comment type="subunit">
    <text evidence="6">Forms a complex with DabB.</text>
</comment>
<evidence type="ECO:0000256" key="6">
    <source>
        <dbReference type="HAMAP-Rule" id="MF_01871"/>
    </source>
</evidence>
<keyword evidence="3 6" id="KW-0479">Metal-binding</keyword>
<comment type="subcellular location">
    <subcellularLocation>
        <location evidence="6">Cell membrane</location>
        <topology evidence="6">Peripheral membrane protein</topology>
    </subcellularLocation>
</comment>
<dbReference type="Pfam" id="PF10070">
    <property type="entry name" value="DabA"/>
    <property type="match status" value="1"/>
</dbReference>
<dbReference type="InterPro" id="IPR018752">
    <property type="entry name" value="DabA"/>
</dbReference>
<feature type="binding site" evidence="6">
    <location>
        <position position="317"/>
    </location>
    <ligand>
        <name>Zn(2+)</name>
        <dbReference type="ChEBI" id="CHEBI:29105"/>
    </ligand>
</feature>
<dbReference type="GO" id="GO:0008270">
    <property type="term" value="F:zinc ion binding"/>
    <property type="evidence" value="ECO:0007669"/>
    <property type="project" value="UniProtKB-UniRule"/>
</dbReference>
<comment type="similarity">
    <text evidence="6">Belongs to the inorganic carbon transporter (TC 9.A.2) DabA family.</text>
</comment>
<keyword evidence="5 6" id="KW-0472">Membrane</keyword>
<dbReference type="EMBL" id="JAMQOT010000007">
    <property type="protein sequence ID" value="MDF9747420.1"/>
    <property type="molecule type" value="Genomic_DNA"/>
</dbReference>
<feature type="region of interest" description="Disordered" evidence="7">
    <location>
        <begin position="249"/>
        <end position="273"/>
    </location>
</feature>
<feature type="binding site" evidence="6">
    <location>
        <position position="506"/>
    </location>
    <ligand>
        <name>Zn(2+)</name>
        <dbReference type="ChEBI" id="CHEBI:29105"/>
    </ligand>
</feature>
<dbReference type="RefSeq" id="WP_277523424.1">
    <property type="nucleotide sequence ID" value="NZ_JAMQOT010000007.1"/>
</dbReference>
<keyword evidence="2 6" id="KW-1003">Cell membrane</keyword>
<evidence type="ECO:0000256" key="1">
    <source>
        <dbReference type="ARBA" id="ARBA00022448"/>
    </source>
</evidence>
<evidence type="ECO:0000256" key="7">
    <source>
        <dbReference type="SAM" id="MobiDB-lite"/>
    </source>
</evidence>